<accession>A0A0M2HMB5</accession>
<dbReference type="PATRIC" id="fig|69370.6.peg.127"/>
<sequence length="104" mass="12294">MARPAWQGSTRRSTLPWGWYTRIRPRILARDREQCQWVREDTGEKCLDHANQVDHRNQARNWDHSDDNLWSLCEYHHQRKSSSEGGHAKAARARAAKRRHPGLL</sequence>
<evidence type="ECO:0008006" key="4">
    <source>
        <dbReference type="Google" id="ProtNLM"/>
    </source>
</evidence>
<organism evidence="2 3">
    <name type="scientific">Microbacterium trichothecenolyticum</name>
    <name type="common">Aureobacterium trichothecenolyticum</name>
    <dbReference type="NCBI Taxonomy" id="69370"/>
    <lineage>
        <taxon>Bacteria</taxon>
        <taxon>Bacillati</taxon>
        <taxon>Actinomycetota</taxon>
        <taxon>Actinomycetes</taxon>
        <taxon>Micrococcales</taxon>
        <taxon>Microbacteriaceae</taxon>
        <taxon>Microbacterium</taxon>
    </lineage>
</organism>
<feature type="region of interest" description="Disordered" evidence="1">
    <location>
        <begin position="79"/>
        <end position="104"/>
    </location>
</feature>
<evidence type="ECO:0000256" key="1">
    <source>
        <dbReference type="SAM" id="MobiDB-lite"/>
    </source>
</evidence>
<gene>
    <name evidence="2" type="ORF">RS82_00121</name>
</gene>
<evidence type="ECO:0000313" key="3">
    <source>
        <dbReference type="Proteomes" id="UP000034098"/>
    </source>
</evidence>
<protein>
    <recommendedName>
        <fullName evidence="4">HNH endonuclease</fullName>
    </recommendedName>
</protein>
<dbReference type="OrthoDB" id="3234360at2"/>
<reference evidence="2 3" key="1">
    <citation type="submission" date="2015-02" db="EMBL/GenBank/DDBJ databases">
        <title>Draft genome sequences of ten Microbacterium spp. with emphasis on heavy metal contaminated environments.</title>
        <authorList>
            <person name="Corretto E."/>
        </authorList>
    </citation>
    <scope>NUCLEOTIDE SEQUENCE [LARGE SCALE GENOMIC DNA]</scope>
    <source>
        <strain evidence="2 3">DSM 8608</strain>
    </source>
</reference>
<dbReference type="AlphaFoldDB" id="A0A0M2HMB5"/>
<dbReference type="Proteomes" id="UP000034098">
    <property type="component" value="Unassembled WGS sequence"/>
</dbReference>
<feature type="compositionally biased region" description="Basic residues" evidence="1">
    <location>
        <begin position="89"/>
        <end position="104"/>
    </location>
</feature>
<comment type="caution">
    <text evidence="2">The sequence shown here is derived from an EMBL/GenBank/DDBJ whole genome shotgun (WGS) entry which is preliminary data.</text>
</comment>
<evidence type="ECO:0000313" key="2">
    <source>
        <dbReference type="EMBL" id="KJL45569.1"/>
    </source>
</evidence>
<name>A0A0M2HMB5_MICTR</name>
<proteinExistence type="predicted"/>
<dbReference type="EMBL" id="JYJA01000015">
    <property type="protein sequence ID" value="KJL45569.1"/>
    <property type="molecule type" value="Genomic_DNA"/>
</dbReference>
<dbReference type="RefSeq" id="WP_045296186.1">
    <property type="nucleotide sequence ID" value="NZ_JYJA01000015.1"/>
</dbReference>
<keyword evidence="3" id="KW-1185">Reference proteome</keyword>